<organism evidence="8 9">
    <name type="scientific">Amycolatopsis rhizosphaerae</name>
    <dbReference type="NCBI Taxonomy" id="2053003"/>
    <lineage>
        <taxon>Bacteria</taxon>
        <taxon>Bacillati</taxon>
        <taxon>Actinomycetota</taxon>
        <taxon>Actinomycetes</taxon>
        <taxon>Pseudonocardiales</taxon>
        <taxon>Pseudonocardiaceae</taxon>
        <taxon>Amycolatopsis</taxon>
    </lineage>
</organism>
<evidence type="ECO:0000256" key="2">
    <source>
        <dbReference type="ARBA" id="ARBA00022475"/>
    </source>
</evidence>
<dbReference type="PANTHER" id="PTHR34187:SF2">
    <property type="entry name" value="DUF202 DOMAIN-CONTAINING PROTEIN"/>
    <property type="match status" value="1"/>
</dbReference>
<evidence type="ECO:0000256" key="5">
    <source>
        <dbReference type="ARBA" id="ARBA00023136"/>
    </source>
</evidence>
<dbReference type="OrthoDB" id="582337at2"/>
<feature type="transmembrane region" description="Helical" evidence="6">
    <location>
        <begin position="24"/>
        <end position="45"/>
    </location>
</feature>
<dbReference type="AlphaFoldDB" id="A0A558CNX8"/>
<dbReference type="InterPro" id="IPR052053">
    <property type="entry name" value="IM_YidH-like"/>
</dbReference>
<protein>
    <submittedName>
        <fullName evidence="8">DUF202 domain-containing protein</fullName>
    </submittedName>
</protein>
<proteinExistence type="predicted"/>
<reference evidence="8 9" key="1">
    <citation type="submission" date="2019-07" db="EMBL/GenBank/DDBJ databases">
        <authorList>
            <person name="Duangmal K."/>
            <person name="Teo W.F.A."/>
        </authorList>
    </citation>
    <scope>NUCLEOTIDE SEQUENCE [LARGE SCALE GENOMIC DNA]</scope>
    <source>
        <strain evidence="8 9">TBRC 6029</strain>
    </source>
</reference>
<dbReference type="Pfam" id="PF02656">
    <property type="entry name" value="DUF202"/>
    <property type="match status" value="1"/>
</dbReference>
<evidence type="ECO:0000256" key="6">
    <source>
        <dbReference type="SAM" id="Phobius"/>
    </source>
</evidence>
<dbReference type="GO" id="GO:0005886">
    <property type="term" value="C:plasma membrane"/>
    <property type="evidence" value="ECO:0007669"/>
    <property type="project" value="UniProtKB-SubCell"/>
</dbReference>
<feature type="domain" description="DUF202" evidence="7">
    <location>
        <begin position="15"/>
        <end position="81"/>
    </location>
</feature>
<keyword evidence="3 6" id="KW-0812">Transmembrane</keyword>
<dbReference type="Proteomes" id="UP000320011">
    <property type="component" value="Unassembled WGS sequence"/>
</dbReference>
<comment type="subcellular location">
    <subcellularLocation>
        <location evidence="1">Cell membrane</location>
        <topology evidence="1">Multi-pass membrane protein</topology>
    </subcellularLocation>
</comment>
<evidence type="ECO:0000313" key="8">
    <source>
        <dbReference type="EMBL" id="TVT50445.1"/>
    </source>
</evidence>
<feature type="transmembrane region" description="Helical" evidence="6">
    <location>
        <begin position="51"/>
        <end position="73"/>
    </location>
</feature>
<keyword evidence="2" id="KW-1003">Cell membrane</keyword>
<reference evidence="8 9" key="2">
    <citation type="submission" date="2019-08" db="EMBL/GenBank/DDBJ databases">
        <title>Amycolatopsis acidicola sp. nov., isolated from peat swamp forest soil.</title>
        <authorList>
            <person name="Srisuk N."/>
        </authorList>
    </citation>
    <scope>NUCLEOTIDE SEQUENCE [LARGE SCALE GENOMIC DNA]</scope>
    <source>
        <strain evidence="8 9">TBRC 6029</strain>
    </source>
</reference>
<keyword evidence="9" id="KW-1185">Reference proteome</keyword>
<keyword evidence="4 6" id="KW-1133">Transmembrane helix</keyword>
<keyword evidence="5 6" id="KW-0472">Membrane</keyword>
<dbReference type="InterPro" id="IPR003807">
    <property type="entry name" value="DUF202"/>
</dbReference>
<feature type="transmembrane region" description="Helical" evidence="6">
    <location>
        <begin position="94"/>
        <end position="115"/>
    </location>
</feature>
<gene>
    <name evidence="8" type="ORF">FNH05_15975</name>
</gene>
<dbReference type="EMBL" id="VJWX01000140">
    <property type="protein sequence ID" value="TVT50445.1"/>
    <property type="molecule type" value="Genomic_DNA"/>
</dbReference>
<comment type="caution">
    <text evidence="8">The sequence shown here is derived from an EMBL/GenBank/DDBJ whole genome shotgun (WGS) entry which is preliminary data.</text>
</comment>
<name>A0A558CNX8_9PSEU</name>
<evidence type="ECO:0000259" key="7">
    <source>
        <dbReference type="Pfam" id="PF02656"/>
    </source>
</evidence>
<evidence type="ECO:0000256" key="4">
    <source>
        <dbReference type="ARBA" id="ARBA00022989"/>
    </source>
</evidence>
<evidence type="ECO:0000256" key="1">
    <source>
        <dbReference type="ARBA" id="ARBA00004651"/>
    </source>
</evidence>
<evidence type="ECO:0000313" key="9">
    <source>
        <dbReference type="Proteomes" id="UP000320011"/>
    </source>
</evidence>
<accession>A0A558CNX8</accession>
<dbReference type="PANTHER" id="PTHR34187">
    <property type="entry name" value="FGR18P"/>
    <property type="match status" value="1"/>
</dbReference>
<sequence length="118" mass="13026">MPRRWYDEGEDPDYRFTLANERTFLAWLRTGLALVGGAIVLAQLVPPFTIAGLRTGLAALLALSGTLLSAFSYRRWARVQWAMRTQKPLPATRLPIVIGWVAAAAGLVVLLVVLIRPL</sequence>
<evidence type="ECO:0000256" key="3">
    <source>
        <dbReference type="ARBA" id="ARBA00022692"/>
    </source>
</evidence>